<sequence length="424" mass="49173">MSGSHCGRHHGRWRGRRSPWKCERRIARETKGVQRSGWSVSVSETRPDPTVENTVYDTPDLEGRLGAFTLSDLLQMLGYTHKTGTLTLIQGWNTRTITFEQGRITYVAAGSRLPTLPELLVRAGRVQARKLEELSAEESDEGRLLARLVREEKITPEDIQRCREQQLEIAIYTLFLWRNCRFAFRANVCQYEDGIPITVDSLQLVLEGTRRVDEWIQLSPVIPSVSMIFRKRGPVRPLPVELATIYELVDGQRDVATIAREAGWTQFETARALYQLHQLGMVEAVPPNRAKIIELFTLAVESIYLKLVLYDYPRVALEFEQQLNRFARQHGLRVRMAAGRVIKTDRETRLSSTELIDLYKLFIAIQNNKFQKLFDPTIARGLMEGLYRHVDPELQQMLRMYEFYQIEGLFPRRAQRPVEQRLEQ</sequence>
<name>A0A7C1XLV4_THERO</name>
<feature type="domain" description="PatA-like N-terminal" evidence="1">
    <location>
        <begin position="62"/>
        <end position="215"/>
    </location>
</feature>
<gene>
    <name evidence="2" type="ORF">ENP47_00130</name>
</gene>
<dbReference type="AlphaFoldDB" id="A0A7C1XLV4"/>
<dbReference type="PANTHER" id="PTHR36304:SF4">
    <property type="entry name" value="DUF4388 DOMAIN-CONTAINING PROTEIN"/>
    <property type="match status" value="1"/>
</dbReference>
<comment type="caution">
    <text evidence="2">The sequence shown here is derived from an EMBL/GenBank/DDBJ whole genome shotgun (WGS) entry which is preliminary data.</text>
</comment>
<dbReference type="PANTHER" id="PTHR36304">
    <property type="entry name" value="DOMAIN GTPASE-ACTIVATING PROTEIN, PUTATIVE-RELATED-RELATED"/>
    <property type="match status" value="1"/>
</dbReference>
<dbReference type="Pfam" id="PF14332">
    <property type="entry name" value="DUF4388"/>
    <property type="match status" value="1"/>
</dbReference>
<reference evidence="2" key="1">
    <citation type="journal article" date="2020" name="mSystems">
        <title>Genome- and Community-Level Interaction Insights into Carbon Utilization and Element Cycling Functions of Hydrothermarchaeota in Hydrothermal Sediment.</title>
        <authorList>
            <person name="Zhou Z."/>
            <person name="Liu Y."/>
            <person name="Xu W."/>
            <person name="Pan J."/>
            <person name="Luo Z.H."/>
            <person name="Li M."/>
        </authorList>
    </citation>
    <scope>NUCLEOTIDE SEQUENCE [LARGE SCALE GENOMIC DNA]</scope>
    <source>
        <strain evidence="2">SpSt-222</strain>
    </source>
</reference>
<dbReference type="InterPro" id="IPR025497">
    <property type="entry name" value="PatA-like_N"/>
</dbReference>
<protein>
    <submittedName>
        <fullName evidence="2">DUF4388 domain-containing protein</fullName>
    </submittedName>
</protein>
<accession>A0A7C1XLV4</accession>
<evidence type="ECO:0000313" key="2">
    <source>
        <dbReference type="EMBL" id="HEF64010.1"/>
    </source>
</evidence>
<organism evidence="2">
    <name type="scientific">Thermomicrobium roseum</name>
    <dbReference type="NCBI Taxonomy" id="500"/>
    <lineage>
        <taxon>Bacteria</taxon>
        <taxon>Pseudomonadati</taxon>
        <taxon>Thermomicrobiota</taxon>
        <taxon>Thermomicrobia</taxon>
        <taxon>Thermomicrobiales</taxon>
        <taxon>Thermomicrobiaceae</taxon>
        <taxon>Thermomicrobium</taxon>
    </lineage>
</organism>
<dbReference type="EMBL" id="DSJL01000001">
    <property type="protein sequence ID" value="HEF64010.1"/>
    <property type="molecule type" value="Genomic_DNA"/>
</dbReference>
<evidence type="ECO:0000259" key="1">
    <source>
        <dbReference type="Pfam" id="PF14332"/>
    </source>
</evidence>
<proteinExistence type="predicted"/>